<evidence type="ECO:0000313" key="1">
    <source>
        <dbReference type="EMBL" id="CAB1455167.1"/>
    </source>
</evidence>
<gene>
    <name evidence="1" type="ORF">PLEPLA_LOCUS42938</name>
</gene>
<proteinExistence type="predicted"/>
<protein>
    <submittedName>
        <fullName evidence="1">Uncharacterized protein</fullName>
    </submittedName>
</protein>
<organism evidence="1 2">
    <name type="scientific">Pleuronectes platessa</name>
    <name type="common">European plaice</name>
    <dbReference type="NCBI Taxonomy" id="8262"/>
    <lineage>
        <taxon>Eukaryota</taxon>
        <taxon>Metazoa</taxon>
        <taxon>Chordata</taxon>
        <taxon>Craniata</taxon>
        <taxon>Vertebrata</taxon>
        <taxon>Euteleostomi</taxon>
        <taxon>Actinopterygii</taxon>
        <taxon>Neopterygii</taxon>
        <taxon>Teleostei</taxon>
        <taxon>Neoteleostei</taxon>
        <taxon>Acanthomorphata</taxon>
        <taxon>Carangaria</taxon>
        <taxon>Pleuronectiformes</taxon>
        <taxon>Pleuronectoidei</taxon>
        <taxon>Pleuronectidae</taxon>
        <taxon>Pleuronectes</taxon>
    </lineage>
</organism>
<keyword evidence="2" id="KW-1185">Reference proteome</keyword>
<accession>A0A9N7VLL1</accession>
<reference evidence="1" key="1">
    <citation type="submission" date="2020-03" db="EMBL/GenBank/DDBJ databases">
        <authorList>
            <person name="Weist P."/>
        </authorList>
    </citation>
    <scope>NUCLEOTIDE SEQUENCE</scope>
</reference>
<sequence length="188" mass="21091">MSQHERGGEEERRRGGEERRRAESEWIVSNCRTDVSRCILRPNPLKAAPHWISSLFRPNRSGLSRDKRSHVAPLFGFLSPRHTHTCTIKTQWFEWAAVHVWGRTLDTRRDIPGTDTFASTHSPPCMRKLDANQDTLGGATRWVHDAKLVRLHRGAATVATSLQPVPSPPQNTTPTLATGPHPTLGLCL</sequence>
<dbReference type="Proteomes" id="UP001153269">
    <property type="component" value="Unassembled WGS sequence"/>
</dbReference>
<dbReference type="EMBL" id="CADEAL010004242">
    <property type="protein sequence ID" value="CAB1455167.1"/>
    <property type="molecule type" value="Genomic_DNA"/>
</dbReference>
<name>A0A9N7VLL1_PLEPL</name>
<evidence type="ECO:0000313" key="2">
    <source>
        <dbReference type="Proteomes" id="UP001153269"/>
    </source>
</evidence>
<comment type="caution">
    <text evidence="1">The sequence shown here is derived from an EMBL/GenBank/DDBJ whole genome shotgun (WGS) entry which is preliminary data.</text>
</comment>
<dbReference type="AlphaFoldDB" id="A0A9N7VLL1"/>